<evidence type="ECO:0000313" key="3">
    <source>
        <dbReference type="Proteomes" id="UP000295632"/>
    </source>
</evidence>
<reference evidence="2 3" key="1">
    <citation type="submission" date="2019-03" db="EMBL/GenBank/DDBJ databases">
        <title>Genomic Encyclopedia of Type Strains, Phase IV (KMG-IV): sequencing the most valuable type-strain genomes for metagenomic binning, comparative biology and taxonomic classification.</title>
        <authorList>
            <person name="Goeker M."/>
        </authorList>
    </citation>
    <scope>NUCLEOTIDE SEQUENCE [LARGE SCALE GENOMIC DNA]</scope>
    <source>
        <strain evidence="2 3">DSM 28697</strain>
    </source>
</reference>
<name>A0A4R6U8L9_9BACI</name>
<dbReference type="InterPro" id="IPR025164">
    <property type="entry name" value="Toastrack_DUF4097"/>
</dbReference>
<protein>
    <submittedName>
        <fullName evidence="2">Putative adhesin</fullName>
    </submittedName>
</protein>
<dbReference type="Pfam" id="PF13349">
    <property type="entry name" value="DUF4097"/>
    <property type="match status" value="1"/>
</dbReference>
<dbReference type="EMBL" id="SNYJ01000001">
    <property type="protein sequence ID" value="TDQ42741.1"/>
    <property type="molecule type" value="Genomic_DNA"/>
</dbReference>
<gene>
    <name evidence="2" type="ORF">EV213_101170</name>
</gene>
<evidence type="ECO:0000259" key="1">
    <source>
        <dbReference type="Pfam" id="PF13349"/>
    </source>
</evidence>
<dbReference type="RefSeq" id="WP_133578577.1">
    <property type="nucleotide sequence ID" value="NZ_SNYJ01000001.1"/>
</dbReference>
<proteinExistence type="predicted"/>
<sequence length="330" mass="35417">MTRKLAGFILVALGVLLSIYILFPGLINMEKSAKAEEERTITGDFKRLSITGQSTDVYVSETSGDDILIRYVGKETLQVNEDEAANELRIEIDDDRRGWLTFGMFTRNKLYVSLPGRTMENTNIQTTSGHLSLADIDGGDVRASTTSGDLSLSVIDGENVMAGTNSGDIVVDRGTGETWDLKTSSGDIDVYTGDFSNLKTNTSSGETTLDQVAAETIGHHSSSGDLEGELLQGELTVRTSSGEVEVNVQQLNGNSSVQTSSGDVDWGVQETPASAELNVNSGSGSIDVEGVEQWQTQLNEEHSFQATIGNNESSLKVTTGSGDIELWVNE</sequence>
<accession>A0A4R6U8L9</accession>
<dbReference type="Proteomes" id="UP000295632">
    <property type="component" value="Unassembled WGS sequence"/>
</dbReference>
<evidence type="ECO:0000313" key="2">
    <source>
        <dbReference type="EMBL" id="TDQ42741.1"/>
    </source>
</evidence>
<organism evidence="2 3">
    <name type="scientific">Aureibacillus halotolerans</name>
    <dbReference type="NCBI Taxonomy" id="1508390"/>
    <lineage>
        <taxon>Bacteria</taxon>
        <taxon>Bacillati</taxon>
        <taxon>Bacillota</taxon>
        <taxon>Bacilli</taxon>
        <taxon>Bacillales</taxon>
        <taxon>Bacillaceae</taxon>
        <taxon>Aureibacillus</taxon>
    </lineage>
</organism>
<comment type="caution">
    <text evidence="2">The sequence shown here is derived from an EMBL/GenBank/DDBJ whole genome shotgun (WGS) entry which is preliminary data.</text>
</comment>
<dbReference type="PANTHER" id="PTHR34094:SF1">
    <property type="entry name" value="PROTEIN FAM185A"/>
    <property type="match status" value="1"/>
</dbReference>
<dbReference type="PANTHER" id="PTHR34094">
    <property type="match status" value="1"/>
</dbReference>
<dbReference type="AlphaFoldDB" id="A0A4R6U8L9"/>
<feature type="domain" description="DUF4097" evidence="1">
    <location>
        <begin position="46"/>
        <end position="206"/>
    </location>
</feature>
<keyword evidence="3" id="KW-1185">Reference proteome</keyword>